<proteinExistence type="predicted"/>
<evidence type="ECO:0008006" key="3">
    <source>
        <dbReference type="Google" id="ProtNLM"/>
    </source>
</evidence>
<evidence type="ECO:0000313" key="2">
    <source>
        <dbReference type="Proteomes" id="UP001246244"/>
    </source>
</evidence>
<sequence length="43" mass="5163">MDTEKTLQKLIEVFSLNEGILFRYPKELRAYPKSVVTYCNFYN</sequence>
<keyword evidence="2" id="KW-1185">Reference proteome</keyword>
<dbReference type="Proteomes" id="UP001246244">
    <property type="component" value="Unassembled WGS sequence"/>
</dbReference>
<organism evidence="1 2">
    <name type="scientific">Methanosarcina baikalica</name>
    <dbReference type="NCBI Taxonomy" id="3073890"/>
    <lineage>
        <taxon>Archaea</taxon>
        <taxon>Methanobacteriati</taxon>
        <taxon>Methanobacteriota</taxon>
        <taxon>Stenosarchaea group</taxon>
        <taxon>Methanomicrobia</taxon>
        <taxon>Methanosarcinales</taxon>
        <taxon>Methanosarcinaceae</taxon>
        <taxon>Methanosarcina</taxon>
    </lineage>
</organism>
<accession>A0ABU2CZ79</accession>
<comment type="caution">
    <text evidence="1">The sequence shown here is derived from an EMBL/GenBank/DDBJ whole genome shotgun (WGS) entry which is preliminary data.</text>
</comment>
<protein>
    <recommendedName>
        <fullName evidence="3">Mobile element protein</fullName>
    </recommendedName>
</protein>
<name>A0ABU2CZ79_9EURY</name>
<dbReference type="RefSeq" id="WP_310575072.1">
    <property type="nucleotide sequence ID" value="NZ_JAVKPK010000012.1"/>
</dbReference>
<gene>
    <name evidence="1" type="ORF">RG963_04430</name>
</gene>
<reference evidence="2" key="1">
    <citation type="submission" date="2023-07" db="EMBL/GenBank/DDBJ databases">
        <title>Whole-genome sequencing of a new Methanosarcina sp. Z-7115.</title>
        <authorList>
            <person name="Zhilina T.N."/>
            <person name="Merkel A.Y."/>
        </authorList>
    </citation>
    <scope>NUCLEOTIDE SEQUENCE [LARGE SCALE GENOMIC DNA]</scope>
    <source>
        <strain evidence="2">Z-7115</strain>
    </source>
</reference>
<evidence type="ECO:0000313" key="1">
    <source>
        <dbReference type="EMBL" id="MDR7665047.1"/>
    </source>
</evidence>
<dbReference type="EMBL" id="JAVKPK010000012">
    <property type="protein sequence ID" value="MDR7665047.1"/>
    <property type="molecule type" value="Genomic_DNA"/>
</dbReference>